<sequence length="115" mass="12686">MLSNNRKPRGVGKEAVEAEGFSVDTWREVSREWHRMWLVFVQGMLSATPDQRINMAQAMSANPRADDQNGSIQFAINIASLSNQALQKLAAGIALNEAAGMYDPTLPNQDNPKKT</sequence>
<reference evidence="1 2" key="1">
    <citation type="journal article" date="2015" name="Nature">
        <title>rRNA introns, odd ribosomes, and small enigmatic genomes across a large radiation of phyla.</title>
        <authorList>
            <person name="Brown C.T."/>
            <person name="Hug L.A."/>
            <person name="Thomas B.C."/>
            <person name="Sharon I."/>
            <person name="Castelle C.J."/>
            <person name="Singh A."/>
            <person name="Wilkins M.J."/>
            <person name="Williams K.H."/>
            <person name="Banfield J.F."/>
        </authorList>
    </citation>
    <scope>NUCLEOTIDE SEQUENCE [LARGE SCALE GENOMIC DNA]</scope>
</reference>
<proteinExistence type="predicted"/>
<organism evidence="1 2">
    <name type="scientific">Candidatus Amesbacteria bacterium GW2011_GWA2_47_11b</name>
    <dbReference type="NCBI Taxonomy" id="1618358"/>
    <lineage>
        <taxon>Bacteria</taxon>
        <taxon>Candidatus Amesiibacteriota</taxon>
    </lineage>
</organism>
<evidence type="ECO:0000313" key="2">
    <source>
        <dbReference type="Proteomes" id="UP000034307"/>
    </source>
</evidence>
<dbReference type="AlphaFoldDB" id="A0A0G1RMC0"/>
<evidence type="ECO:0000313" key="1">
    <source>
        <dbReference type="EMBL" id="KKU58291.1"/>
    </source>
</evidence>
<dbReference type="EMBL" id="LCNO01000004">
    <property type="protein sequence ID" value="KKU58291.1"/>
    <property type="molecule type" value="Genomic_DNA"/>
</dbReference>
<name>A0A0G1RMC0_9BACT</name>
<comment type="caution">
    <text evidence="1">The sequence shown here is derived from an EMBL/GenBank/DDBJ whole genome shotgun (WGS) entry which is preliminary data.</text>
</comment>
<dbReference type="STRING" id="1618358.UX80_C0004G0042"/>
<protein>
    <submittedName>
        <fullName evidence="1">Uncharacterized protein</fullName>
    </submittedName>
</protein>
<dbReference type="Proteomes" id="UP000034307">
    <property type="component" value="Unassembled WGS sequence"/>
</dbReference>
<gene>
    <name evidence="1" type="ORF">UX80_C0004G0042</name>
</gene>
<accession>A0A0G1RMC0</accession>